<evidence type="ECO:0000259" key="5">
    <source>
        <dbReference type="PROSITE" id="PS01031"/>
    </source>
</evidence>
<evidence type="ECO:0000256" key="1">
    <source>
        <dbReference type="ARBA" id="ARBA00022946"/>
    </source>
</evidence>
<dbReference type="InterPro" id="IPR008978">
    <property type="entry name" value="HSP20-like_chaperone"/>
</dbReference>
<dbReference type="Pfam" id="PF00011">
    <property type="entry name" value="HSP20"/>
    <property type="match status" value="1"/>
</dbReference>
<keyword evidence="7" id="KW-1185">Reference proteome</keyword>
<dbReference type="InterPro" id="IPR044656">
    <property type="entry name" value="HSP14.7/HSP23.5/HSP23.6-like"/>
</dbReference>
<proteinExistence type="inferred from homology"/>
<protein>
    <recommendedName>
        <fullName evidence="5">SHSP domain-containing protein</fullName>
    </recommendedName>
</protein>
<feature type="domain" description="SHSP" evidence="5">
    <location>
        <begin position="69"/>
        <end position="168"/>
    </location>
</feature>
<sequence>MADGSKSKISIDYEDKLISAMDASLNVSEKQRDDSEICEDLSSLPEEVSQELLEYFPEFEPLQKTFDYEVPSLRFPNSEPELQEIDNKLVLWFDMPGLCEDDVTIKFKRNILMIRAEGFERPIDFEQTRRLYWFMEDLSEEISEEYDPSAYKVEMKNGVLKMEISKMN</sequence>
<reference evidence="6" key="1">
    <citation type="submission" date="2023-02" db="EMBL/GenBank/DDBJ databases">
        <title>Genome of toxic invasive species Heracleum sosnowskyi carries increased number of genes despite the absence of recent whole-genome duplications.</title>
        <authorList>
            <person name="Schelkunov M."/>
            <person name="Shtratnikova V."/>
            <person name="Makarenko M."/>
            <person name="Klepikova A."/>
            <person name="Omelchenko D."/>
            <person name="Novikova G."/>
            <person name="Obukhova E."/>
            <person name="Bogdanov V."/>
            <person name="Penin A."/>
            <person name="Logacheva M."/>
        </authorList>
    </citation>
    <scope>NUCLEOTIDE SEQUENCE</scope>
    <source>
        <strain evidence="6">Hsosn_3</strain>
        <tissue evidence="6">Leaf</tissue>
    </source>
</reference>
<comment type="similarity">
    <text evidence="3 4">Belongs to the small heat shock protein (HSP20) family.</text>
</comment>
<evidence type="ECO:0000256" key="4">
    <source>
        <dbReference type="RuleBase" id="RU003616"/>
    </source>
</evidence>
<comment type="caution">
    <text evidence="6">The sequence shown here is derived from an EMBL/GenBank/DDBJ whole genome shotgun (WGS) entry which is preliminary data.</text>
</comment>
<dbReference type="PROSITE" id="PS01031">
    <property type="entry name" value="SHSP"/>
    <property type="match status" value="1"/>
</dbReference>
<dbReference type="Gene3D" id="2.60.40.790">
    <property type="match status" value="1"/>
</dbReference>
<dbReference type="Proteomes" id="UP001237642">
    <property type="component" value="Unassembled WGS sequence"/>
</dbReference>
<organism evidence="6 7">
    <name type="scientific">Heracleum sosnowskyi</name>
    <dbReference type="NCBI Taxonomy" id="360622"/>
    <lineage>
        <taxon>Eukaryota</taxon>
        <taxon>Viridiplantae</taxon>
        <taxon>Streptophyta</taxon>
        <taxon>Embryophyta</taxon>
        <taxon>Tracheophyta</taxon>
        <taxon>Spermatophyta</taxon>
        <taxon>Magnoliopsida</taxon>
        <taxon>eudicotyledons</taxon>
        <taxon>Gunneridae</taxon>
        <taxon>Pentapetalae</taxon>
        <taxon>asterids</taxon>
        <taxon>campanulids</taxon>
        <taxon>Apiales</taxon>
        <taxon>Apiaceae</taxon>
        <taxon>Apioideae</taxon>
        <taxon>apioid superclade</taxon>
        <taxon>Tordylieae</taxon>
        <taxon>Tordyliinae</taxon>
        <taxon>Heracleum</taxon>
    </lineage>
</organism>
<keyword evidence="1" id="KW-0809">Transit peptide</keyword>
<dbReference type="PANTHER" id="PTHR46991">
    <property type="entry name" value="23.5 KDA HEAT SHOCK PROTEIN, MITOCHONDRIAL"/>
    <property type="match status" value="1"/>
</dbReference>
<reference evidence="6" key="2">
    <citation type="submission" date="2023-05" db="EMBL/GenBank/DDBJ databases">
        <authorList>
            <person name="Schelkunov M.I."/>
        </authorList>
    </citation>
    <scope>NUCLEOTIDE SEQUENCE</scope>
    <source>
        <strain evidence="6">Hsosn_3</strain>
        <tissue evidence="6">Leaf</tissue>
    </source>
</reference>
<gene>
    <name evidence="6" type="ORF">POM88_014980</name>
</gene>
<evidence type="ECO:0000313" key="6">
    <source>
        <dbReference type="EMBL" id="KAK1386802.1"/>
    </source>
</evidence>
<name>A0AAD8ILY1_9APIA</name>
<dbReference type="EMBL" id="JAUIZM010000004">
    <property type="protein sequence ID" value="KAK1386802.1"/>
    <property type="molecule type" value="Genomic_DNA"/>
</dbReference>
<evidence type="ECO:0000256" key="2">
    <source>
        <dbReference type="ARBA" id="ARBA00023016"/>
    </source>
</evidence>
<dbReference type="AlphaFoldDB" id="A0AAD8ILY1"/>
<evidence type="ECO:0000313" key="7">
    <source>
        <dbReference type="Proteomes" id="UP001237642"/>
    </source>
</evidence>
<evidence type="ECO:0000256" key="3">
    <source>
        <dbReference type="PROSITE-ProRule" id="PRU00285"/>
    </source>
</evidence>
<keyword evidence="2" id="KW-0346">Stress response</keyword>
<dbReference type="SUPFAM" id="SSF49764">
    <property type="entry name" value="HSP20-like chaperones"/>
    <property type="match status" value="1"/>
</dbReference>
<dbReference type="CDD" id="cd00298">
    <property type="entry name" value="ACD_sHsps_p23-like"/>
    <property type="match status" value="1"/>
</dbReference>
<dbReference type="PANTHER" id="PTHR46991:SF11">
    <property type="entry name" value="SMALL HEAT SHOCK PROTEIN HSPF"/>
    <property type="match status" value="1"/>
</dbReference>
<accession>A0AAD8ILY1</accession>
<dbReference type="InterPro" id="IPR002068">
    <property type="entry name" value="A-crystallin/Hsp20_dom"/>
</dbReference>